<dbReference type="Proteomes" id="UP001234178">
    <property type="component" value="Unassembled WGS sequence"/>
</dbReference>
<feature type="compositionally biased region" description="Basic and acidic residues" evidence="1">
    <location>
        <begin position="53"/>
        <end position="114"/>
    </location>
</feature>
<gene>
    <name evidence="3" type="ORF">OUZ56_000828</name>
</gene>
<keyword evidence="4" id="KW-1185">Reference proteome</keyword>
<comment type="caution">
    <text evidence="3">The sequence shown here is derived from an EMBL/GenBank/DDBJ whole genome shotgun (WGS) entry which is preliminary data.</text>
</comment>
<feature type="signal peptide" evidence="2">
    <location>
        <begin position="1"/>
        <end position="16"/>
    </location>
</feature>
<keyword evidence="2" id="KW-0732">Signal</keyword>
<evidence type="ECO:0000256" key="2">
    <source>
        <dbReference type="SAM" id="SignalP"/>
    </source>
</evidence>
<feature type="chain" id="PRO_5045200152" evidence="2">
    <location>
        <begin position="17"/>
        <end position="222"/>
    </location>
</feature>
<dbReference type="EMBL" id="JAOYFB010000036">
    <property type="protein sequence ID" value="KAK4018786.1"/>
    <property type="molecule type" value="Genomic_DNA"/>
</dbReference>
<evidence type="ECO:0000256" key="1">
    <source>
        <dbReference type="SAM" id="MobiDB-lite"/>
    </source>
</evidence>
<sequence>MKFTIVLACLLVLTVATEVKSESEKSVSPDQDFAESYRGGFYGGYGGYWRGRRSAEGKPEKEANDETEVDREAKDEVEVDQETKDEVEVDRKTKDEVEVDQETKDEVEVDRKTQDEVEVAQEAKDEIEVDQEPNEYRRGYYGGYGALGRGRRSAEELKNAQVDQEANEFRRGYYGGYHGQWRGRRSVEEMIAAMNVPVYSDQDASEWHARRYYGRPYTYRGY</sequence>
<evidence type="ECO:0000313" key="3">
    <source>
        <dbReference type="EMBL" id="KAK4018786.1"/>
    </source>
</evidence>
<name>A0ABR0A0V3_9CRUS</name>
<feature type="region of interest" description="Disordered" evidence="1">
    <location>
        <begin position="52"/>
        <end position="114"/>
    </location>
</feature>
<accession>A0ABR0A0V3</accession>
<organism evidence="3 4">
    <name type="scientific">Daphnia magna</name>
    <dbReference type="NCBI Taxonomy" id="35525"/>
    <lineage>
        <taxon>Eukaryota</taxon>
        <taxon>Metazoa</taxon>
        <taxon>Ecdysozoa</taxon>
        <taxon>Arthropoda</taxon>
        <taxon>Crustacea</taxon>
        <taxon>Branchiopoda</taxon>
        <taxon>Diplostraca</taxon>
        <taxon>Cladocera</taxon>
        <taxon>Anomopoda</taxon>
        <taxon>Daphniidae</taxon>
        <taxon>Daphnia</taxon>
    </lineage>
</organism>
<evidence type="ECO:0000313" key="4">
    <source>
        <dbReference type="Proteomes" id="UP001234178"/>
    </source>
</evidence>
<reference evidence="3 4" key="1">
    <citation type="journal article" date="2023" name="Nucleic Acids Res.">
        <title>The hologenome of Daphnia magna reveals possible DNA methylation and microbiome-mediated evolution of the host genome.</title>
        <authorList>
            <person name="Chaturvedi A."/>
            <person name="Li X."/>
            <person name="Dhandapani V."/>
            <person name="Marshall H."/>
            <person name="Kissane S."/>
            <person name="Cuenca-Cambronero M."/>
            <person name="Asole G."/>
            <person name="Calvet F."/>
            <person name="Ruiz-Romero M."/>
            <person name="Marangio P."/>
            <person name="Guigo R."/>
            <person name="Rago D."/>
            <person name="Mirbahai L."/>
            <person name="Eastwood N."/>
            <person name="Colbourne J.K."/>
            <person name="Zhou J."/>
            <person name="Mallon E."/>
            <person name="Orsini L."/>
        </authorList>
    </citation>
    <scope>NUCLEOTIDE SEQUENCE [LARGE SCALE GENOMIC DNA]</scope>
    <source>
        <strain evidence="3">LRV0_1</strain>
    </source>
</reference>
<proteinExistence type="predicted"/>
<protein>
    <submittedName>
        <fullName evidence="3">Uncharacterized protein</fullName>
    </submittedName>
</protein>